<evidence type="ECO:0000313" key="1">
    <source>
        <dbReference type="EMBL" id="KAF1760073.1"/>
    </source>
</evidence>
<dbReference type="RefSeq" id="XP_003104956.2">
    <property type="nucleotide sequence ID" value="XM_003104908.2"/>
</dbReference>
<dbReference type="CTD" id="9809583"/>
<dbReference type="Proteomes" id="UP000483820">
    <property type="component" value="Chromosome III"/>
</dbReference>
<gene>
    <name evidence="1" type="ORF">GCK72_008319</name>
</gene>
<accession>A0A6A5H095</accession>
<organism evidence="1 2">
    <name type="scientific">Caenorhabditis remanei</name>
    <name type="common">Caenorhabditis vulgaris</name>
    <dbReference type="NCBI Taxonomy" id="31234"/>
    <lineage>
        <taxon>Eukaryota</taxon>
        <taxon>Metazoa</taxon>
        <taxon>Ecdysozoa</taxon>
        <taxon>Nematoda</taxon>
        <taxon>Chromadorea</taxon>
        <taxon>Rhabditida</taxon>
        <taxon>Rhabditina</taxon>
        <taxon>Rhabditomorpha</taxon>
        <taxon>Rhabditoidea</taxon>
        <taxon>Rhabditidae</taxon>
        <taxon>Peloderinae</taxon>
        <taxon>Caenorhabditis</taxon>
    </lineage>
</organism>
<dbReference type="EMBL" id="WUAV01000003">
    <property type="protein sequence ID" value="KAF1760073.1"/>
    <property type="molecule type" value="Genomic_DNA"/>
</dbReference>
<protein>
    <submittedName>
        <fullName evidence="1">Uncharacterized protein</fullName>
    </submittedName>
</protein>
<dbReference type="GeneID" id="9809583"/>
<dbReference type="KEGG" id="crq:GCK72_008319"/>
<name>A0A6A5H095_CAERE</name>
<comment type="caution">
    <text evidence="1">The sequence shown here is derived from an EMBL/GenBank/DDBJ whole genome shotgun (WGS) entry which is preliminary data.</text>
</comment>
<dbReference type="SUPFAM" id="SSF63829">
    <property type="entry name" value="Calcium-dependent phosphotriesterase"/>
    <property type="match status" value="1"/>
</dbReference>
<reference evidence="1 2" key="1">
    <citation type="submission" date="2019-12" db="EMBL/GenBank/DDBJ databases">
        <title>Chromosome-level assembly of the Caenorhabditis remanei genome.</title>
        <authorList>
            <person name="Teterina A.A."/>
            <person name="Willis J.H."/>
            <person name="Phillips P.C."/>
        </authorList>
    </citation>
    <scope>NUCLEOTIDE SEQUENCE [LARGE SCALE GENOMIC DNA]</scope>
    <source>
        <strain evidence="1 2">PX506</strain>
        <tissue evidence="1">Whole organism</tissue>
    </source>
</reference>
<proteinExistence type="predicted"/>
<dbReference type="AlphaFoldDB" id="A0A6A5H095"/>
<sequence length="315" mass="36080">MTEAPSDTSDYQRFDEMLIHLEPRGARIPYNVAYDKDSNIWVASKGGLFKFDGKSLRTLYEDKKFFKKMAPFPQVVSYKNRIIYTSAEHDDKTTYLKVVSLDGDVLHESFIDGLLNSMTITDAGDMYIVKQVEKGQRKNCIMTAHLDCPIGWEVIAETKIGEAFSRICALDEKTLVAVVVDFPMNMYSNQHFVFYDLETRTETGSSSKMGKEPGEIYFPRHIIKYGEGFLINDKSGRFQEFKKNGEFVAVRAQIDAFLGEGFDVKDDEALMVLTGCVKDPNDQLICDDWLELIKLDGSTWKAERERKKREQEEAK</sequence>
<evidence type="ECO:0000313" key="2">
    <source>
        <dbReference type="Proteomes" id="UP000483820"/>
    </source>
</evidence>